<organism evidence="1 2">
    <name type="scientific">Panagrolaimus sp. ES5</name>
    <dbReference type="NCBI Taxonomy" id="591445"/>
    <lineage>
        <taxon>Eukaryota</taxon>
        <taxon>Metazoa</taxon>
        <taxon>Ecdysozoa</taxon>
        <taxon>Nematoda</taxon>
        <taxon>Chromadorea</taxon>
        <taxon>Rhabditida</taxon>
        <taxon>Tylenchina</taxon>
        <taxon>Panagrolaimomorpha</taxon>
        <taxon>Panagrolaimoidea</taxon>
        <taxon>Panagrolaimidae</taxon>
        <taxon>Panagrolaimus</taxon>
    </lineage>
</organism>
<evidence type="ECO:0000313" key="1">
    <source>
        <dbReference type="Proteomes" id="UP000887579"/>
    </source>
</evidence>
<name>A0AC34G4D4_9BILA</name>
<evidence type="ECO:0000313" key="2">
    <source>
        <dbReference type="WBParaSite" id="ES5_v2.g24274.t1"/>
    </source>
</evidence>
<dbReference type="WBParaSite" id="ES5_v2.g24274.t1">
    <property type="protein sequence ID" value="ES5_v2.g24274.t1"/>
    <property type="gene ID" value="ES5_v2.g24274"/>
</dbReference>
<reference evidence="2" key="1">
    <citation type="submission" date="2022-11" db="UniProtKB">
        <authorList>
            <consortium name="WormBaseParasite"/>
        </authorList>
    </citation>
    <scope>IDENTIFICATION</scope>
</reference>
<accession>A0AC34G4D4</accession>
<protein>
    <submittedName>
        <fullName evidence="2">Uncharacterized protein</fullName>
    </submittedName>
</protein>
<proteinExistence type="predicted"/>
<sequence length="86" mass="9514">MGLLFVAVLCNCVVFKKIGEQIGIEIDALHKEIKEVKSKQDLNVPQVTPESGIIIRRQVSKPSLQQQISIPFGSGIEQQKSNNVVE</sequence>
<dbReference type="Proteomes" id="UP000887579">
    <property type="component" value="Unplaced"/>
</dbReference>